<protein>
    <recommendedName>
        <fullName evidence="1">DUF6314 domain-containing protein</fullName>
    </recommendedName>
</protein>
<keyword evidence="3" id="KW-1185">Reference proteome</keyword>
<organism evidence="2 3">
    <name type="scientific">Acidihalobacter ferrooxydans</name>
    <dbReference type="NCBI Taxonomy" id="1765967"/>
    <lineage>
        <taxon>Bacteria</taxon>
        <taxon>Pseudomonadati</taxon>
        <taxon>Pseudomonadota</taxon>
        <taxon>Gammaproteobacteria</taxon>
        <taxon>Chromatiales</taxon>
        <taxon>Ectothiorhodospiraceae</taxon>
        <taxon>Acidihalobacter</taxon>
    </lineage>
</organism>
<dbReference type="STRING" id="1765967.BW247_02875"/>
<dbReference type="Pfam" id="PF19834">
    <property type="entry name" value="DUF6314"/>
    <property type="match status" value="1"/>
</dbReference>
<dbReference type="AlphaFoldDB" id="A0A1P8UEC6"/>
<name>A0A1P8UEC6_9GAMM</name>
<feature type="domain" description="DUF6314" evidence="1">
    <location>
        <begin position="12"/>
        <end position="141"/>
    </location>
</feature>
<gene>
    <name evidence="2" type="ORF">BW247_02875</name>
</gene>
<accession>A0A1P8UEC6</accession>
<reference evidence="2 3" key="1">
    <citation type="submission" date="2017-01" db="EMBL/GenBank/DDBJ databases">
        <title>Draft sequence of Acidihalobacter ferrooxidans strain DSM 14175 (strain V8).</title>
        <authorList>
            <person name="Khaleque H.N."/>
            <person name="Ramsay J.P."/>
            <person name="Murphy R.J.T."/>
            <person name="Kaksonen A.H."/>
            <person name="Boxall N.J."/>
            <person name="Watkin E.L.J."/>
        </authorList>
    </citation>
    <scope>NUCLEOTIDE SEQUENCE [LARGE SCALE GENOMIC DNA]</scope>
    <source>
        <strain evidence="2 3">V8</strain>
    </source>
</reference>
<dbReference type="RefSeq" id="WP_076835613.1">
    <property type="nucleotide sequence ID" value="NZ_CP019434.1"/>
</dbReference>
<evidence type="ECO:0000313" key="2">
    <source>
        <dbReference type="EMBL" id="APZ42166.1"/>
    </source>
</evidence>
<evidence type="ECO:0000259" key="1">
    <source>
        <dbReference type="Pfam" id="PF19834"/>
    </source>
</evidence>
<dbReference type="OrthoDB" id="21379at2"/>
<dbReference type="Proteomes" id="UP000243807">
    <property type="component" value="Chromosome"/>
</dbReference>
<evidence type="ECO:0000313" key="3">
    <source>
        <dbReference type="Proteomes" id="UP000243807"/>
    </source>
</evidence>
<sequence length="147" mass="17474">MPFPVDNLAEFLCGQWRLTRRLASLDTQRSGTATGQADFSLLEGTLRFHETLQLRFDGYCGQATREHRYRLVEPHCAEVCFTDDRLFHRLDLRRGRWRDVHLCGEDVYYGSFRVLGPELWITRWRVRGPRKDLRITTLLEREKTMEN</sequence>
<dbReference type="KEGG" id="afy:BW247_02875"/>
<proteinExistence type="predicted"/>
<dbReference type="InterPro" id="IPR045632">
    <property type="entry name" value="DUF6314"/>
</dbReference>
<dbReference type="EMBL" id="CP019434">
    <property type="protein sequence ID" value="APZ42166.1"/>
    <property type="molecule type" value="Genomic_DNA"/>
</dbReference>